<evidence type="ECO:0008006" key="5">
    <source>
        <dbReference type="Google" id="ProtNLM"/>
    </source>
</evidence>
<dbReference type="PATRIC" id="fig|1121326.3.peg.2807"/>
<keyword evidence="4" id="KW-1185">Reference proteome</keyword>
<dbReference type="InterPro" id="IPR030910">
    <property type="entry name" value="SLAP_dom"/>
</dbReference>
<reference evidence="3 4" key="1">
    <citation type="submission" date="2016-04" db="EMBL/GenBank/DDBJ databases">
        <title>Genome sequence of Clostridium magnum DSM 2767.</title>
        <authorList>
            <person name="Poehlein A."/>
            <person name="Uhlig R."/>
            <person name="Fischer R."/>
            <person name="Bahl H."/>
            <person name="Daniel R."/>
        </authorList>
    </citation>
    <scope>NUCLEOTIDE SEQUENCE [LARGE SCALE GENOMIC DNA]</scope>
    <source>
        <strain evidence="3 4">DSM 2767</strain>
    </source>
</reference>
<dbReference type="EMBL" id="LWAE01000002">
    <property type="protein sequence ID" value="KZL92979.1"/>
    <property type="molecule type" value="Genomic_DNA"/>
</dbReference>
<evidence type="ECO:0000313" key="3">
    <source>
        <dbReference type="EMBL" id="KZL92979.1"/>
    </source>
</evidence>
<dbReference type="AlphaFoldDB" id="A0A161Y4B7"/>
<dbReference type="STRING" id="1121326.CLMAG_27930"/>
<feature type="coiled-coil region" evidence="1">
    <location>
        <begin position="22"/>
        <end position="49"/>
    </location>
</feature>
<protein>
    <recommendedName>
        <fullName evidence="5">DUF5067 domain-containing protein</fullName>
    </recommendedName>
</protein>
<keyword evidence="1" id="KW-0175">Coiled coil</keyword>
<dbReference type="NCBIfam" id="TIGR04398">
    <property type="entry name" value="SLAP_DUP"/>
    <property type="match status" value="1"/>
</dbReference>
<evidence type="ECO:0000313" key="4">
    <source>
        <dbReference type="Proteomes" id="UP000076603"/>
    </source>
</evidence>
<gene>
    <name evidence="3" type="ORF">CLMAG_27930</name>
</gene>
<accession>A0A161Y4B7</accession>
<keyword evidence="2" id="KW-0732">Signal</keyword>
<name>A0A161Y4B7_9CLOT</name>
<comment type="caution">
    <text evidence="3">The sequence shown here is derived from an EMBL/GenBank/DDBJ whole genome shotgun (WGS) entry which is preliminary data.</text>
</comment>
<proteinExistence type="predicted"/>
<dbReference type="RefSeq" id="WP_066622873.1">
    <property type="nucleotide sequence ID" value="NZ_FQXL01000049.1"/>
</dbReference>
<feature type="signal peptide" evidence="2">
    <location>
        <begin position="1"/>
        <end position="24"/>
    </location>
</feature>
<feature type="chain" id="PRO_5010252301" description="DUF5067 domain-containing protein" evidence="2">
    <location>
        <begin position="25"/>
        <end position="189"/>
    </location>
</feature>
<dbReference type="Proteomes" id="UP000076603">
    <property type="component" value="Unassembled WGS sequence"/>
</dbReference>
<dbReference type="PROSITE" id="PS51257">
    <property type="entry name" value="PROKAR_LIPOPROTEIN"/>
    <property type="match status" value="1"/>
</dbReference>
<sequence>MKKISMLVLSIVVASSMFTGCSKKAEQSAAQEKKQEQKVENKTETVQKEVPVYHIYKLAKYMDSSKYTQQQKDLLQTRANQLKRKDNEKISIDVWDSDIGYDKDGGLQLYAFISNWSASDIQKLNYQVNITGKDGRKIASAYFKLSLEETGNIPANQSVLVWLHFDPQFVYTKDYDFKNGFSTEAVYQY</sequence>
<evidence type="ECO:0000256" key="1">
    <source>
        <dbReference type="SAM" id="Coils"/>
    </source>
</evidence>
<evidence type="ECO:0000256" key="2">
    <source>
        <dbReference type="SAM" id="SignalP"/>
    </source>
</evidence>
<organism evidence="3 4">
    <name type="scientific">Clostridium magnum DSM 2767</name>
    <dbReference type="NCBI Taxonomy" id="1121326"/>
    <lineage>
        <taxon>Bacteria</taxon>
        <taxon>Bacillati</taxon>
        <taxon>Bacillota</taxon>
        <taxon>Clostridia</taxon>
        <taxon>Eubacteriales</taxon>
        <taxon>Clostridiaceae</taxon>
        <taxon>Clostridium</taxon>
    </lineage>
</organism>